<comment type="caution">
    <text evidence="6">The sequence shown here is derived from an EMBL/GenBank/DDBJ whole genome shotgun (WGS) entry which is preliminary data.</text>
</comment>
<dbReference type="SUPFAM" id="SSF55103">
    <property type="entry name" value="FAD-linked oxidases, C-terminal domain"/>
    <property type="match status" value="1"/>
</dbReference>
<dbReference type="InterPro" id="IPR025650">
    <property type="entry name" value="Alkyl-DHAP_Synthase"/>
</dbReference>
<keyword evidence="2" id="KW-0285">Flavoprotein</keyword>
<feature type="region of interest" description="Disordered" evidence="4">
    <location>
        <begin position="1"/>
        <end position="25"/>
    </location>
</feature>
<dbReference type="InterPro" id="IPR004113">
    <property type="entry name" value="FAD-bd_oxidored_4_C"/>
</dbReference>
<dbReference type="Pfam" id="PF02913">
    <property type="entry name" value="FAD-oxidase_C"/>
    <property type="match status" value="1"/>
</dbReference>
<feature type="domain" description="FAD-binding PCMH-type" evidence="5">
    <location>
        <begin position="116"/>
        <end position="296"/>
    </location>
</feature>
<protein>
    <submittedName>
        <fullName evidence="6">Alkylglycerone-phosphate synthase</fullName>
    </submittedName>
</protein>
<feature type="compositionally biased region" description="Basic and acidic residues" evidence="4">
    <location>
        <begin position="15"/>
        <end position="25"/>
    </location>
</feature>
<dbReference type="Proteomes" id="UP000771797">
    <property type="component" value="Unassembled WGS sequence"/>
</dbReference>
<dbReference type="PROSITE" id="PS51387">
    <property type="entry name" value="FAD_PCMH"/>
    <property type="match status" value="1"/>
</dbReference>
<accession>A0ABQ6Y6K3</accession>
<name>A0ABQ6Y6K3_9GAMM</name>
<dbReference type="InterPro" id="IPR036318">
    <property type="entry name" value="FAD-bd_PCMH-like_sf"/>
</dbReference>
<dbReference type="PANTHER" id="PTHR46568">
    <property type="entry name" value="ALKYLDIHYDROXYACETONEPHOSPHATE SYNTHASE, PEROXISOMAL"/>
    <property type="match status" value="1"/>
</dbReference>
<evidence type="ECO:0000256" key="3">
    <source>
        <dbReference type="ARBA" id="ARBA00022827"/>
    </source>
</evidence>
<dbReference type="PANTHER" id="PTHR46568:SF1">
    <property type="entry name" value="ALKYLDIHYDROXYACETONEPHOSPHATE SYNTHASE, PEROXISOMAL"/>
    <property type="match status" value="1"/>
</dbReference>
<evidence type="ECO:0000259" key="5">
    <source>
        <dbReference type="PROSITE" id="PS51387"/>
    </source>
</evidence>
<dbReference type="InterPro" id="IPR016166">
    <property type="entry name" value="FAD-bd_PCMH"/>
</dbReference>
<dbReference type="InterPro" id="IPR016169">
    <property type="entry name" value="FAD-bd_PCMH_sub2"/>
</dbReference>
<dbReference type="Gene3D" id="3.30.43.10">
    <property type="entry name" value="Uridine Diphospho-n-acetylenolpyruvylglucosamine Reductase, domain 2"/>
    <property type="match status" value="1"/>
</dbReference>
<evidence type="ECO:0000256" key="4">
    <source>
        <dbReference type="SAM" id="MobiDB-lite"/>
    </source>
</evidence>
<evidence type="ECO:0000256" key="2">
    <source>
        <dbReference type="ARBA" id="ARBA00022630"/>
    </source>
</evidence>
<keyword evidence="3" id="KW-0274">FAD</keyword>
<evidence type="ECO:0000313" key="6">
    <source>
        <dbReference type="EMBL" id="KAF0804982.1"/>
    </source>
</evidence>
<proteinExistence type="inferred from homology"/>
<dbReference type="InterPro" id="IPR006094">
    <property type="entry name" value="Oxid_FAD_bind_N"/>
</dbReference>
<evidence type="ECO:0000313" key="7">
    <source>
        <dbReference type="Proteomes" id="UP000771797"/>
    </source>
</evidence>
<dbReference type="EMBL" id="AQPF01000022">
    <property type="protein sequence ID" value="KAF0804982.1"/>
    <property type="molecule type" value="Genomic_DNA"/>
</dbReference>
<dbReference type="Pfam" id="PF01565">
    <property type="entry name" value="FAD_binding_4"/>
    <property type="match status" value="1"/>
</dbReference>
<keyword evidence="7" id="KW-1185">Reference proteome</keyword>
<sequence>MKPAVAGFGMAGRCNGDRDRLPSETDQNREFTMRRWNGWGDEATEFPLRPSAVRFLRHRIGNGRPLADADLDQVIASVPESRLPEHPLVDRSPEARVRHARGQSLGDWLAMRSGQFGVFPDGVARPTDSDQVRQLLDWALARGAVVIPYGGGTSVAGHINPPVDDRPVLTLSLAAMDRLLRLDPENRLARFGAGTPGPALEAQLREHGFRLGHYPQSWELSTVGGWVASRSSGQQSLLYGRIEQLFAGGRVETPAGGWRLPTIPASSAGPDVREWVLGSEGRLGVITEVDVRISPLPEFEQFYVGFVPGWDQARELARQLAQDRSLLSMARFSNAEETATQLRLAASPLALSALNRYLSLRGCGDGRCMVTFGVSGETALCRAAMKRASARVRAHGGVMIGRSLGRKWEHARFRSPYLRHGLWEHGYAVDTLETCVEWSKVDETVSAIENALHAHAGEGEKALVFTHLSHLYPQGSSIYTTYVFRCSADYEQTRRRWWAMKSAASDALVARGGTISHQHGVGRDHLGWLGEEKGVQGVAALRALAAHFDPSGQLNPGCLVAQEENP</sequence>
<dbReference type="Gene3D" id="3.30.300.330">
    <property type="match status" value="1"/>
</dbReference>
<dbReference type="InterPro" id="IPR016167">
    <property type="entry name" value="FAD-bd_PCMH_sub1"/>
</dbReference>
<gene>
    <name evidence="6" type="ORF">A6D6_02614</name>
</gene>
<evidence type="ECO:0000256" key="1">
    <source>
        <dbReference type="ARBA" id="ARBA00008000"/>
    </source>
</evidence>
<dbReference type="Gene3D" id="3.30.70.3450">
    <property type="match status" value="1"/>
</dbReference>
<dbReference type="SUPFAM" id="SSF56176">
    <property type="entry name" value="FAD-binding/transporter-associated domain-like"/>
    <property type="match status" value="1"/>
</dbReference>
<reference evidence="6 7" key="1">
    <citation type="submission" date="2012-09" db="EMBL/GenBank/DDBJ databases">
        <title>Genome Sequence of alkane-degrading Bacterium Alcanivorax sp. 6-D-6.</title>
        <authorList>
            <person name="Lai Q."/>
            <person name="Shao Z."/>
        </authorList>
    </citation>
    <scope>NUCLEOTIDE SEQUENCE [LARGE SCALE GENOMIC DNA]</scope>
    <source>
        <strain evidence="6 7">6-D-6</strain>
    </source>
</reference>
<organism evidence="6 7">
    <name type="scientific">Alcanivorax xiamenensis</name>
    <dbReference type="NCBI Taxonomy" id="1177156"/>
    <lineage>
        <taxon>Bacteria</taxon>
        <taxon>Pseudomonadati</taxon>
        <taxon>Pseudomonadota</taxon>
        <taxon>Gammaproteobacteria</taxon>
        <taxon>Oceanospirillales</taxon>
        <taxon>Alcanivoracaceae</taxon>
        <taxon>Alcanivorax</taxon>
    </lineage>
</organism>
<dbReference type="Gene3D" id="3.30.465.10">
    <property type="match status" value="1"/>
</dbReference>
<comment type="similarity">
    <text evidence="1">Belongs to the FAD-binding oxidoreductase/transferase type 4 family.</text>
</comment>
<dbReference type="InterPro" id="IPR016164">
    <property type="entry name" value="FAD-linked_Oxase-like_C"/>
</dbReference>